<evidence type="ECO:0000313" key="8">
    <source>
        <dbReference type="EMBL" id="MFC3123138.1"/>
    </source>
</evidence>
<dbReference type="InterPro" id="IPR050093">
    <property type="entry name" value="ABC_SmlMolc_Importer"/>
</dbReference>
<feature type="domain" description="ABC transporter" evidence="6">
    <location>
        <begin position="3"/>
        <end position="232"/>
    </location>
</feature>
<keyword evidence="4 8" id="KW-0067">ATP-binding</keyword>
<accession>A0ABV7FS21</accession>
<dbReference type="InterPro" id="IPR003439">
    <property type="entry name" value="ABC_transporter-like_ATP-bd"/>
</dbReference>
<dbReference type="PROSITE" id="PS51866">
    <property type="entry name" value="MOP"/>
    <property type="match status" value="1"/>
</dbReference>
<dbReference type="Proteomes" id="UP001595478">
    <property type="component" value="Unassembled WGS sequence"/>
</dbReference>
<dbReference type="InterPro" id="IPR004606">
    <property type="entry name" value="Mop_domain"/>
</dbReference>
<feature type="domain" description="Mop" evidence="7">
    <location>
        <begin position="294"/>
        <end position="352"/>
    </location>
</feature>
<dbReference type="InterPro" id="IPR005116">
    <property type="entry name" value="Transp-assoc_OB_typ1"/>
</dbReference>
<dbReference type="EMBL" id="JBHRSW010000047">
    <property type="protein sequence ID" value="MFC3123138.1"/>
    <property type="molecule type" value="Genomic_DNA"/>
</dbReference>
<gene>
    <name evidence="8" type="ORF">ACFOHL_16065</name>
</gene>
<evidence type="ECO:0000313" key="9">
    <source>
        <dbReference type="Proteomes" id="UP001595478"/>
    </source>
</evidence>
<dbReference type="SUPFAM" id="SSF52540">
    <property type="entry name" value="P-loop containing nucleoside triphosphate hydrolases"/>
    <property type="match status" value="1"/>
</dbReference>
<dbReference type="InterPro" id="IPR008995">
    <property type="entry name" value="Mo/tungstate-bd_C_term_dom"/>
</dbReference>
<keyword evidence="1" id="KW-0813">Transport</keyword>
<dbReference type="InterPro" id="IPR003593">
    <property type="entry name" value="AAA+_ATPase"/>
</dbReference>
<dbReference type="SMART" id="SM00382">
    <property type="entry name" value="AAA"/>
    <property type="match status" value="1"/>
</dbReference>
<dbReference type="SUPFAM" id="SSF50331">
    <property type="entry name" value="MOP-like"/>
    <property type="match status" value="1"/>
</dbReference>
<reference evidence="9" key="1">
    <citation type="journal article" date="2019" name="Int. J. Syst. Evol. Microbiol.">
        <title>The Global Catalogue of Microorganisms (GCM) 10K type strain sequencing project: providing services to taxonomists for standard genome sequencing and annotation.</title>
        <authorList>
            <consortium name="The Broad Institute Genomics Platform"/>
            <consortium name="The Broad Institute Genome Sequencing Center for Infectious Disease"/>
            <person name="Wu L."/>
            <person name="Ma J."/>
        </authorList>
    </citation>
    <scope>NUCLEOTIDE SEQUENCE [LARGE SCALE GENOMIC DNA]</scope>
    <source>
        <strain evidence="9">KCTC 52473</strain>
    </source>
</reference>
<evidence type="ECO:0000256" key="2">
    <source>
        <dbReference type="ARBA" id="ARBA00022505"/>
    </source>
</evidence>
<sequence length="352" mass="39145">MSVSLNFSVRARVGQMDLEATTSIDLSAGVVGLIGESAAGKSSLLKVLAGLKHTAQMRASFEGWTWTATSKEAAPCVYVSNTYTLFEHLTVSENLRFIEKHSVYAHYCRIPLEGLISQLHLSSLLKKMPSDLSGGETQRVLIARALLSGKPILFLDEVFSALDWRTRQYLMHLLSIWHKEYKRHFVVVSHSMQDLAFCCSSAVLMQKGTLGKQTGINSAIREYINKDYEGLFAKLAVKYHNTNTVHGVHEYQVVESQQSVFQKCDERSQILPESLQYILVDANKVSLRFPPRALSSMLNSLQVTVSDIEPHKNGAVIHLDVDGQTLFAVISKKSLDLMAVKVGDVLLAEFKA</sequence>
<dbReference type="Pfam" id="PF03459">
    <property type="entry name" value="TOBE"/>
    <property type="match status" value="1"/>
</dbReference>
<dbReference type="Pfam" id="PF00005">
    <property type="entry name" value="ABC_tran"/>
    <property type="match status" value="1"/>
</dbReference>
<evidence type="ECO:0000259" key="7">
    <source>
        <dbReference type="PROSITE" id="PS51866"/>
    </source>
</evidence>
<dbReference type="RefSeq" id="WP_376921253.1">
    <property type="nucleotide sequence ID" value="NZ_JBHRSW010000047.1"/>
</dbReference>
<evidence type="ECO:0000256" key="3">
    <source>
        <dbReference type="ARBA" id="ARBA00022741"/>
    </source>
</evidence>
<comment type="caution">
    <text evidence="8">The sequence shown here is derived from an EMBL/GenBank/DDBJ whole genome shotgun (WGS) entry which is preliminary data.</text>
</comment>
<dbReference type="PROSITE" id="PS50893">
    <property type="entry name" value="ABC_TRANSPORTER_2"/>
    <property type="match status" value="1"/>
</dbReference>
<evidence type="ECO:0000259" key="6">
    <source>
        <dbReference type="PROSITE" id="PS50893"/>
    </source>
</evidence>
<dbReference type="GO" id="GO:0005524">
    <property type="term" value="F:ATP binding"/>
    <property type="evidence" value="ECO:0007669"/>
    <property type="project" value="UniProtKB-KW"/>
</dbReference>
<dbReference type="Gene3D" id="3.40.50.300">
    <property type="entry name" value="P-loop containing nucleotide triphosphate hydrolases"/>
    <property type="match status" value="1"/>
</dbReference>
<name>A0ABV7FS21_9ALTE</name>
<evidence type="ECO:0000256" key="4">
    <source>
        <dbReference type="ARBA" id="ARBA00022840"/>
    </source>
</evidence>
<keyword evidence="9" id="KW-1185">Reference proteome</keyword>
<organism evidence="8 9">
    <name type="scientific">Agaribacter flavus</name>
    <dbReference type="NCBI Taxonomy" id="1902781"/>
    <lineage>
        <taxon>Bacteria</taxon>
        <taxon>Pseudomonadati</taxon>
        <taxon>Pseudomonadota</taxon>
        <taxon>Gammaproteobacteria</taxon>
        <taxon>Alteromonadales</taxon>
        <taxon>Alteromonadaceae</taxon>
        <taxon>Agaribacter</taxon>
    </lineage>
</organism>
<dbReference type="Gene3D" id="2.40.50.100">
    <property type="match status" value="1"/>
</dbReference>
<proteinExistence type="predicted"/>
<keyword evidence="2 5" id="KW-0500">Molybdenum</keyword>
<dbReference type="PANTHER" id="PTHR42781">
    <property type="entry name" value="SPERMIDINE/PUTRESCINE IMPORT ATP-BINDING PROTEIN POTA"/>
    <property type="match status" value="1"/>
</dbReference>
<dbReference type="PANTHER" id="PTHR42781:SF4">
    <property type="entry name" value="SPERMIDINE_PUTRESCINE IMPORT ATP-BINDING PROTEIN POTA"/>
    <property type="match status" value="1"/>
</dbReference>
<protein>
    <submittedName>
        <fullName evidence="8">ATP-binding cassette domain-containing protein</fullName>
    </submittedName>
</protein>
<evidence type="ECO:0000256" key="1">
    <source>
        <dbReference type="ARBA" id="ARBA00022448"/>
    </source>
</evidence>
<keyword evidence="3" id="KW-0547">Nucleotide-binding</keyword>
<evidence type="ECO:0000256" key="5">
    <source>
        <dbReference type="PROSITE-ProRule" id="PRU01213"/>
    </source>
</evidence>
<dbReference type="InterPro" id="IPR027417">
    <property type="entry name" value="P-loop_NTPase"/>
</dbReference>